<dbReference type="Proteomes" id="UP001151760">
    <property type="component" value="Unassembled WGS sequence"/>
</dbReference>
<gene>
    <name evidence="1" type="ORF">Tco_0704040</name>
</gene>
<sequence>MDEEVRESYRRLKSRLFHEGRFVTPSFIEVNNMLPTFQAVGLESFLTLDEPICPRFVAEFYHSLEVKRDEEERPYIEFKLGQFTFELDTSQLSRIFQTPKAKTLLMIILTVVSLAI</sequence>
<evidence type="ECO:0000313" key="1">
    <source>
        <dbReference type="EMBL" id="GJS71199.1"/>
    </source>
</evidence>
<name>A0ABQ4Y0J9_9ASTR</name>
<dbReference type="EMBL" id="BQNB010009988">
    <property type="protein sequence ID" value="GJS71199.1"/>
    <property type="molecule type" value="Genomic_DNA"/>
</dbReference>
<comment type="caution">
    <text evidence="1">The sequence shown here is derived from an EMBL/GenBank/DDBJ whole genome shotgun (WGS) entry which is preliminary data.</text>
</comment>
<accession>A0ABQ4Y0J9</accession>
<reference evidence="1" key="1">
    <citation type="journal article" date="2022" name="Int. J. Mol. Sci.">
        <title>Draft Genome of Tanacetum Coccineum: Genomic Comparison of Closely Related Tanacetum-Family Plants.</title>
        <authorList>
            <person name="Yamashiro T."/>
            <person name="Shiraishi A."/>
            <person name="Nakayama K."/>
            <person name="Satake H."/>
        </authorList>
    </citation>
    <scope>NUCLEOTIDE SEQUENCE</scope>
</reference>
<keyword evidence="2" id="KW-1185">Reference proteome</keyword>
<evidence type="ECO:0000313" key="2">
    <source>
        <dbReference type="Proteomes" id="UP001151760"/>
    </source>
</evidence>
<proteinExistence type="predicted"/>
<protein>
    <submittedName>
        <fullName evidence="1">Uncharacterized protein</fullName>
    </submittedName>
</protein>
<feature type="non-terminal residue" evidence="1">
    <location>
        <position position="116"/>
    </location>
</feature>
<reference evidence="1" key="2">
    <citation type="submission" date="2022-01" db="EMBL/GenBank/DDBJ databases">
        <authorList>
            <person name="Yamashiro T."/>
            <person name="Shiraishi A."/>
            <person name="Satake H."/>
            <person name="Nakayama K."/>
        </authorList>
    </citation>
    <scope>NUCLEOTIDE SEQUENCE</scope>
</reference>
<organism evidence="1 2">
    <name type="scientific">Tanacetum coccineum</name>
    <dbReference type="NCBI Taxonomy" id="301880"/>
    <lineage>
        <taxon>Eukaryota</taxon>
        <taxon>Viridiplantae</taxon>
        <taxon>Streptophyta</taxon>
        <taxon>Embryophyta</taxon>
        <taxon>Tracheophyta</taxon>
        <taxon>Spermatophyta</taxon>
        <taxon>Magnoliopsida</taxon>
        <taxon>eudicotyledons</taxon>
        <taxon>Gunneridae</taxon>
        <taxon>Pentapetalae</taxon>
        <taxon>asterids</taxon>
        <taxon>campanulids</taxon>
        <taxon>Asterales</taxon>
        <taxon>Asteraceae</taxon>
        <taxon>Asteroideae</taxon>
        <taxon>Anthemideae</taxon>
        <taxon>Anthemidinae</taxon>
        <taxon>Tanacetum</taxon>
    </lineage>
</organism>